<evidence type="ECO:0000313" key="5">
    <source>
        <dbReference type="RefSeq" id="XP_026677147.1"/>
    </source>
</evidence>
<evidence type="ECO:0000256" key="1">
    <source>
        <dbReference type="SAM" id="MobiDB-lite"/>
    </source>
</evidence>
<protein>
    <submittedName>
        <fullName evidence="3 4">Uncharacterized protein LOC103506282 isoform X2</fullName>
    </submittedName>
</protein>
<sequence>MFTRIMKLIKKCDVELINYFTYQNELVILHPLIDEMVLESKTATVSSHPSSPHDYGSLEEHEVLTGDSDPDRSKSPRQLNHVVELPSTVPRETLASTPSTGLNSVGSKAVGTMTSTQGLNDLYQRTPLLSTNGGADWNEPNSNGGPKIMFTSQEDKKRGSGAVNSNGGIVRIDIGAGAEDNPKFPEEKLKTFYGKLG</sequence>
<dbReference type="AlphaFoldDB" id="A0A1S4E8C3"/>
<gene>
    <name evidence="3 4 5" type="primary">LOC103506282</name>
</gene>
<keyword evidence="2" id="KW-1185">Reference proteome</keyword>
<dbReference type="KEGG" id="dci:103506282"/>
<feature type="compositionally biased region" description="Basic and acidic residues" evidence="1">
    <location>
        <begin position="56"/>
        <end position="74"/>
    </location>
</feature>
<dbReference type="Proteomes" id="UP000079169">
    <property type="component" value="Unplaced"/>
</dbReference>
<feature type="compositionally biased region" description="Polar residues" evidence="1">
    <location>
        <begin position="94"/>
        <end position="109"/>
    </location>
</feature>
<dbReference type="RefSeq" id="XP_017298304.1">
    <property type="nucleotide sequence ID" value="XM_017442815.2"/>
</dbReference>
<organism evidence="2 4">
    <name type="scientific">Diaphorina citri</name>
    <name type="common">Asian citrus psyllid</name>
    <dbReference type="NCBI Taxonomy" id="121845"/>
    <lineage>
        <taxon>Eukaryota</taxon>
        <taxon>Metazoa</taxon>
        <taxon>Ecdysozoa</taxon>
        <taxon>Arthropoda</taxon>
        <taxon>Hexapoda</taxon>
        <taxon>Insecta</taxon>
        <taxon>Pterygota</taxon>
        <taxon>Neoptera</taxon>
        <taxon>Paraneoptera</taxon>
        <taxon>Hemiptera</taxon>
        <taxon>Sternorrhyncha</taxon>
        <taxon>Psylloidea</taxon>
        <taxon>Psyllidae</taxon>
        <taxon>Diaphorininae</taxon>
        <taxon>Diaphorina</taxon>
    </lineage>
</organism>
<dbReference type="RefSeq" id="XP_017298301.1">
    <property type="nucleotide sequence ID" value="XM_017442812.2"/>
</dbReference>
<dbReference type="GeneID" id="103506282"/>
<evidence type="ECO:0000313" key="3">
    <source>
        <dbReference type="RefSeq" id="XP_017298301.1"/>
    </source>
</evidence>
<feature type="region of interest" description="Disordered" evidence="1">
    <location>
        <begin position="44"/>
        <end position="109"/>
    </location>
</feature>
<accession>A0A1S4E8C3</accession>
<evidence type="ECO:0000313" key="2">
    <source>
        <dbReference type="Proteomes" id="UP000079169"/>
    </source>
</evidence>
<reference evidence="3 4" key="1">
    <citation type="submission" date="2025-04" db="UniProtKB">
        <authorList>
            <consortium name="RefSeq"/>
        </authorList>
    </citation>
    <scope>IDENTIFICATION</scope>
</reference>
<evidence type="ECO:0000313" key="4">
    <source>
        <dbReference type="RefSeq" id="XP_017298304.1"/>
    </source>
</evidence>
<proteinExistence type="predicted"/>
<name>A0A1S4E8C3_DIACI</name>
<dbReference type="RefSeq" id="XP_026677147.1">
    <property type="nucleotide sequence ID" value="XM_026821346.1"/>
</dbReference>